<dbReference type="GO" id="GO:0003755">
    <property type="term" value="F:peptidyl-prolyl cis-trans isomerase activity"/>
    <property type="evidence" value="ECO:0007669"/>
    <property type="project" value="UniProtKB-KW"/>
</dbReference>
<dbReference type="SUPFAM" id="SSF54534">
    <property type="entry name" value="FKBP-like"/>
    <property type="match status" value="1"/>
</dbReference>
<name>A0A558D7C9_9GAMM</name>
<dbReference type="InterPro" id="IPR046357">
    <property type="entry name" value="PPIase_dom_sf"/>
</dbReference>
<keyword evidence="6 7" id="KW-0413">Isomerase</keyword>
<feature type="domain" description="PpiC" evidence="9">
    <location>
        <begin position="284"/>
        <end position="374"/>
    </location>
</feature>
<dbReference type="PANTHER" id="PTHR47245">
    <property type="entry name" value="PEPTIDYLPROLYL ISOMERASE"/>
    <property type="match status" value="1"/>
</dbReference>
<organism evidence="10 11">
    <name type="scientific">Sedimenticola thiotaurini</name>
    <dbReference type="NCBI Taxonomy" id="1543721"/>
    <lineage>
        <taxon>Bacteria</taxon>
        <taxon>Pseudomonadati</taxon>
        <taxon>Pseudomonadota</taxon>
        <taxon>Gammaproteobacteria</taxon>
        <taxon>Chromatiales</taxon>
        <taxon>Sedimenticolaceae</taxon>
        <taxon>Sedimenticola</taxon>
    </lineage>
</organism>
<evidence type="ECO:0000259" key="9">
    <source>
        <dbReference type="PROSITE" id="PS50198"/>
    </source>
</evidence>
<evidence type="ECO:0000256" key="5">
    <source>
        <dbReference type="ARBA" id="ARBA00023110"/>
    </source>
</evidence>
<sequence length="432" mass="48969">MFKNLLSRGIILSTLLATPLLHANADPQELVTIEDLKITSDQLEMAVASSPFATQFVSMDVDDQAALRGDLLRRMVISRLLYLEAQQNKLDQSPAFMDELEEFRLSVLYRHYMDKLRSHIQVPEEVLSQMKAQFRGNTDALTAAKSAYTSDRYRDLKILTIKTLRDKYQIKINKDRLVPGVAQETVLMEGDGISIVYADLLKRTAQPAKITPDWLREQLYKRAELLLIAKASAEEGVDITARTEAFRRERLPALLIEQKQAEWIPSDKVLKDYFATHPEYGMLAERRHIGQLVTATREDAEKFRKRIQAGESLFNIAGQYSIDPHGRSRNGDMGWVQVGRGMPQIEQALTGLADNEVSNIIETPLGFHLVTILERRPGGNKSFYGIRDRLVQAVMNENMTNYLKGLETHYQIVWHVVTDQNIKQPTATGSGG</sequence>
<dbReference type="Pfam" id="PF00639">
    <property type="entry name" value="Rotamase"/>
    <property type="match status" value="1"/>
</dbReference>
<dbReference type="PROSITE" id="PS50198">
    <property type="entry name" value="PPIC_PPIASE_2"/>
    <property type="match status" value="1"/>
</dbReference>
<proteinExistence type="inferred from homology"/>
<feature type="signal peptide" evidence="8">
    <location>
        <begin position="1"/>
        <end position="25"/>
    </location>
</feature>
<evidence type="ECO:0000256" key="6">
    <source>
        <dbReference type="ARBA" id="ARBA00023235"/>
    </source>
</evidence>
<keyword evidence="4 8" id="KW-0732">Signal</keyword>
<dbReference type="Gene3D" id="3.10.50.40">
    <property type="match status" value="1"/>
</dbReference>
<reference evidence="10 11" key="1">
    <citation type="submission" date="2019-07" db="EMBL/GenBank/DDBJ databases">
        <title>The pathways for chlorine oxyanion respiration interact through the shared metabolite chlorate.</title>
        <authorList>
            <person name="Barnum T.P."/>
            <person name="Cheng Y."/>
            <person name="Hill K.A."/>
            <person name="Lucas L.N."/>
            <person name="Carlson H.K."/>
            <person name="Coates J.D."/>
        </authorList>
    </citation>
    <scope>NUCLEOTIDE SEQUENCE [LARGE SCALE GENOMIC DNA]</scope>
    <source>
        <strain evidence="10">BK-3</strain>
    </source>
</reference>
<dbReference type="EMBL" id="VMRY01000016">
    <property type="protein sequence ID" value="TVT56927.1"/>
    <property type="molecule type" value="Genomic_DNA"/>
</dbReference>
<comment type="catalytic activity">
    <reaction evidence="1">
        <text>[protein]-peptidylproline (omega=180) = [protein]-peptidylproline (omega=0)</text>
        <dbReference type="Rhea" id="RHEA:16237"/>
        <dbReference type="Rhea" id="RHEA-COMP:10747"/>
        <dbReference type="Rhea" id="RHEA-COMP:10748"/>
        <dbReference type="ChEBI" id="CHEBI:83833"/>
        <dbReference type="ChEBI" id="CHEBI:83834"/>
        <dbReference type="EC" id="5.2.1.8"/>
    </reaction>
</comment>
<dbReference type="Proteomes" id="UP000317355">
    <property type="component" value="Unassembled WGS sequence"/>
</dbReference>
<accession>A0A558D7C9</accession>
<keyword evidence="5 7" id="KW-0697">Rotamase</keyword>
<comment type="similarity">
    <text evidence="2">Belongs to the PpiC/parvulin rotamase family.</text>
</comment>
<dbReference type="InterPro" id="IPR000297">
    <property type="entry name" value="PPIase_PpiC"/>
</dbReference>
<evidence type="ECO:0000313" key="11">
    <source>
        <dbReference type="Proteomes" id="UP000317355"/>
    </source>
</evidence>
<dbReference type="InterPro" id="IPR027304">
    <property type="entry name" value="Trigger_fact/SurA_dom_sf"/>
</dbReference>
<evidence type="ECO:0000256" key="4">
    <source>
        <dbReference type="ARBA" id="ARBA00022729"/>
    </source>
</evidence>
<dbReference type="AlphaFoldDB" id="A0A558D7C9"/>
<feature type="chain" id="PRO_5022130797" description="peptidylprolyl isomerase" evidence="8">
    <location>
        <begin position="26"/>
        <end position="432"/>
    </location>
</feature>
<evidence type="ECO:0000256" key="7">
    <source>
        <dbReference type="PROSITE-ProRule" id="PRU00278"/>
    </source>
</evidence>
<evidence type="ECO:0000256" key="1">
    <source>
        <dbReference type="ARBA" id="ARBA00000971"/>
    </source>
</evidence>
<evidence type="ECO:0000256" key="2">
    <source>
        <dbReference type="ARBA" id="ARBA00007656"/>
    </source>
</evidence>
<protein>
    <recommendedName>
        <fullName evidence="3">peptidylprolyl isomerase</fullName>
        <ecNumber evidence="3">5.2.1.8</ecNumber>
    </recommendedName>
</protein>
<evidence type="ECO:0000313" key="10">
    <source>
        <dbReference type="EMBL" id="TVT56927.1"/>
    </source>
</evidence>
<evidence type="ECO:0000256" key="3">
    <source>
        <dbReference type="ARBA" id="ARBA00013194"/>
    </source>
</evidence>
<evidence type="ECO:0000256" key="8">
    <source>
        <dbReference type="SAM" id="SignalP"/>
    </source>
</evidence>
<dbReference type="EC" id="5.2.1.8" evidence="3"/>
<dbReference type="SUPFAM" id="SSF109998">
    <property type="entry name" value="Triger factor/SurA peptide-binding domain-like"/>
    <property type="match status" value="1"/>
</dbReference>
<dbReference type="PANTHER" id="PTHR47245:SF1">
    <property type="entry name" value="FOLDASE PROTEIN PRSA"/>
    <property type="match status" value="1"/>
</dbReference>
<comment type="caution">
    <text evidence="10">The sequence shown here is derived from an EMBL/GenBank/DDBJ whole genome shotgun (WGS) entry which is preliminary data.</text>
</comment>
<gene>
    <name evidence="10" type="ORF">FHK82_06325</name>
</gene>
<dbReference type="InterPro" id="IPR050245">
    <property type="entry name" value="PrsA_foldase"/>
</dbReference>